<accession>A0A1Y4PEI2</accession>
<dbReference type="EMBL" id="QRZL01000034">
    <property type="protein sequence ID" value="RGV69509.1"/>
    <property type="molecule type" value="Genomic_DNA"/>
</dbReference>
<reference evidence="3 4" key="1">
    <citation type="submission" date="2018-08" db="EMBL/GenBank/DDBJ databases">
        <title>A genome reference for cultivated species of the human gut microbiota.</title>
        <authorList>
            <person name="Zou Y."/>
            <person name="Xue W."/>
            <person name="Luo G."/>
        </authorList>
    </citation>
    <scope>NUCLEOTIDE SEQUENCE [LARGE SCALE GENOMIC DNA]</scope>
    <source>
        <strain evidence="3 4">AF14-1AC</strain>
    </source>
</reference>
<dbReference type="CDD" id="cd06433">
    <property type="entry name" value="GT_2_WfgS_like"/>
    <property type="match status" value="1"/>
</dbReference>
<dbReference type="Pfam" id="PF00535">
    <property type="entry name" value="Glycos_transf_2"/>
    <property type="match status" value="1"/>
</dbReference>
<dbReference type="GO" id="GO:0016758">
    <property type="term" value="F:hexosyltransferase activity"/>
    <property type="evidence" value="ECO:0007669"/>
    <property type="project" value="UniProtKB-ARBA"/>
</dbReference>
<gene>
    <name evidence="3" type="ORF">DWW04_21135</name>
    <name evidence="2" type="ORF">F2Y61_18445</name>
</gene>
<name>A0A1Y4PEI2_9BACT</name>
<protein>
    <submittedName>
        <fullName evidence="3">Glycosyltransferase</fullName>
    </submittedName>
</protein>
<dbReference type="PANTHER" id="PTHR22916:SF67">
    <property type="entry name" value="COLANIC ACID BIOSYNTHESIS GLYCOSYL TRANSFERASE WCAE-RELATED"/>
    <property type="match status" value="1"/>
</dbReference>
<evidence type="ECO:0000313" key="3">
    <source>
        <dbReference type="EMBL" id="RGV69509.1"/>
    </source>
</evidence>
<dbReference type="SUPFAM" id="SSF53448">
    <property type="entry name" value="Nucleotide-diphospho-sugar transferases"/>
    <property type="match status" value="1"/>
</dbReference>
<dbReference type="EMBL" id="VVZB01000014">
    <property type="protein sequence ID" value="KAA5380162.1"/>
    <property type="molecule type" value="Genomic_DNA"/>
</dbReference>
<feature type="domain" description="Glycosyltransferase 2-like" evidence="1">
    <location>
        <begin position="11"/>
        <end position="113"/>
    </location>
</feature>
<evidence type="ECO:0000313" key="4">
    <source>
        <dbReference type="Proteomes" id="UP000283678"/>
    </source>
</evidence>
<evidence type="ECO:0000259" key="1">
    <source>
        <dbReference type="Pfam" id="PF00535"/>
    </source>
</evidence>
<evidence type="ECO:0000313" key="5">
    <source>
        <dbReference type="Proteomes" id="UP000347681"/>
    </source>
</evidence>
<reference evidence="2 5" key="2">
    <citation type="journal article" date="2019" name="Nat. Med.">
        <title>A library of human gut bacterial isolates paired with longitudinal multiomics data enables mechanistic microbiome research.</title>
        <authorList>
            <person name="Poyet M."/>
            <person name="Groussin M."/>
            <person name="Gibbons S.M."/>
            <person name="Avila-Pacheco J."/>
            <person name="Jiang X."/>
            <person name="Kearney S.M."/>
            <person name="Perrotta A.R."/>
            <person name="Berdy B."/>
            <person name="Zhao S."/>
            <person name="Lieberman T.D."/>
            <person name="Swanson P.K."/>
            <person name="Smith M."/>
            <person name="Roesemann S."/>
            <person name="Alexander J.E."/>
            <person name="Rich S.A."/>
            <person name="Livny J."/>
            <person name="Vlamakis H."/>
            <person name="Clish C."/>
            <person name="Bullock K."/>
            <person name="Deik A."/>
            <person name="Scott J."/>
            <person name="Pierce K.A."/>
            <person name="Xavier R.J."/>
            <person name="Alm E.J."/>
        </authorList>
    </citation>
    <scope>NUCLEOTIDE SEQUENCE [LARGE SCALE GENOMIC DNA]</scope>
    <source>
        <strain evidence="2 5">BIOML-A5</strain>
    </source>
</reference>
<dbReference type="RefSeq" id="WP_008654810.1">
    <property type="nucleotide sequence ID" value="NZ_BAABYF010000001.1"/>
</dbReference>
<proteinExistence type="predicted"/>
<dbReference type="AlphaFoldDB" id="A0A1Y4PEI2"/>
<organism evidence="3 4">
    <name type="scientific">Phocaeicola dorei</name>
    <dbReference type="NCBI Taxonomy" id="357276"/>
    <lineage>
        <taxon>Bacteria</taxon>
        <taxon>Pseudomonadati</taxon>
        <taxon>Bacteroidota</taxon>
        <taxon>Bacteroidia</taxon>
        <taxon>Bacteroidales</taxon>
        <taxon>Bacteroidaceae</taxon>
        <taxon>Phocaeicola</taxon>
    </lineage>
</organism>
<evidence type="ECO:0000313" key="2">
    <source>
        <dbReference type="EMBL" id="KAA5380162.1"/>
    </source>
</evidence>
<dbReference type="InterPro" id="IPR029044">
    <property type="entry name" value="Nucleotide-diphossugar_trans"/>
</dbReference>
<sequence>MQNLQSNEKISVITICYNAEKTIERTIKSVLNQSYKNLEYIIIDGGSKDNTMKIVKRYKDKISSVISEPDNGIYDAMNKGVRIATGEWLNMMNAGDCYTNDEVLNEIFSTSIPKDKTVIYSDYYTKDVFGNLVRVNIDLINRPSFNHQCTIYRKSLHQEHGFYTVTKPIIISDILFFYMVPVSQMVKADTVIAFFDDGGVSSQGHWSLQQWLCADVVFRRRTFTNMVFTYYYRVLRDSIPGILRYRFRRLLGWKKKINIF</sequence>
<comment type="caution">
    <text evidence="3">The sequence shown here is derived from an EMBL/GenBank/DDBJ whole genome shotgun (WGS) entry which is preliminary data.</text>
</comment>
<keyword evidence="3" id="KW-0808">Transferase</keyword>
<dbReference type="Proteomes" id="UP000283678">
    <property type="component" value="Unassembled WGS sequence"/>
</dbReference>
<dbReference type="PANTHER" id="PTHR22916">
    <property type="entry name" value="GLYCOSYLTRANSFERASE"/>
    <property type="match status" value="1"/>
</dbReference>
<dbReference type="Gene3D" id="3.90.550.10">
    <property type="entry name" value="Spore Coat Polysaccharide Biosynthesis Protein SpsA, Chain A"/>
    <property type="match status" value="1"/>
</dbReference>
<dbReference type="InterPro" id="IPR001173">
    <property type="entry name" value="Glyco_trans_2-like"/>
</dbReference>
<dbReference type="Proteomes" id="UP000347681">
    <property type="component" value="Unassembled WGS sequence"/>
</dbReference>